<dbReference type="AlphaFoldDB" id="A0A2Z3GU78"/>
<proteinExistence type="predicted"/>
<dbReference type="EMBL" id="CP025958">
    <property type="protein sequence ID" value="AWM36101.1"/>
    <property type="molecule type" value="Genomic_DNA"/>
</dbReference>
<keyword evidence="2" id="KW-1185">Reference proteome</keyword>
<evidence type="ECO:0000313" key="2">
    <source>
        <dbReference type="Proteomes" id="UP000245802"/>
    </source>
</evidence>
<gene>
    <name evidence="1" type="ORF">C1280_03160</name>
</gene>
<protein>
    <submittedName>
        <fullName evidence="1">Uncharacterized protein</fullName>
    </submittedName>
</protein>
<evidence type="ECO:0000313" key="1">
    <source>
        <dbReference type="EMBL" id="AWM36101.1"/>
    </source>
</evidence>
<sequence>MARRNLSLSDTIRTALANPGASLAEALEPWEDTELTLRDAEEFVAVLREQADVKRLLTPGNGVPLQALAQLFQNEATDDATRFLRDRGTPELVRLFDLAIAVPGADPEALLTVCKMLAVYVSQPGLERVAAAVRRFPDEYMWEVVFGVYAEDGHPLVGAFIDQLREPLPSDFAAVAFLDLANTAARGGTVTAHPFDTAEGHKRLEAWLADSDADNFSYARSAAAALPFISVAARNTLTALAMDHPDVGVQMEAAQAGASRGGTAGLTFLARLCEDPRYSLAAQQHLRDLDRADRIPPTAAEPDFEAQAVMCDWLAHAGEFTGPPTHIELFDTRELNWVPTDDRRQVWLLRYTYTGLNGDGTDFIGLGMVGSIPAALIGEAHADMSPEDVYGLHCCWELEVTDDPRAPDRRSAKAGRELLGI</sequence>
<dbReference type="Proteomes" id="UP000245802">
    <property type="component" value="Chromosome"/>
</dbReference>
<dbReference type="KEGG" id="gog:C1280_03160"/>
<name>A0A2Z3GU78_9BACT</name>
<dbReference type="OrthoDB" id="210909at2"/>
<organism evidence="1 2">
    <name type="scientific">Gemmata obscuriglobus</name>
    <dbReference type="NCBI Taxonomy" id="114"/>
    <lineage>
        <taxon>Bacteria</taxon>
        <taxon>Pseudomonadati</taxon>
        <taxon>Planctomycetota</taxon>
        <taxon>Planctomycetia</taxon>
        <taxon>Gemmatales</taxon>
        <taxon>Gemmataceae</taxon>
        <taxon>Gemmata</taxon>
    </lineage>
</organism>
<reference evidence="1 2" key="1">
    <citation type="submission" date="2018-01" db="EMBL/GenBank/DDBJ databases">
        <title>G. obscuriglobus.</title>
        <authorList>
            <person name="Franke J."/>
            <person name="Blomberg W."/>
            <person name="Selmecki A."/>
        </authorList>
    </citation>
    <scope>NUCLEOTIDE SEQUENCE [LARGE SCALE GENOMIC DNA]</scope>
    <source>
        <strain evidence="1 2">DSM 5831</strain>
    </source>
</reference>
<accession>A0A2Z3GU78</accession>
<dbReference type="RefSeq" id="WP_010044873.1">
    <property type="nucleotide sequence ID" value="NZ_CP025958.1"/>
</dbReference>